<name>A0A0D3HPP8_9ORYZ</name>
<keyword evidence="5" id="KW-1185">Reference proteome</keyword>
<keyword evidence="3" id="KW-0812">Transmembrane</keyword>
<dbReference type="PANTHER" id="PTHR31415">
    <property type="entry name" value="OS05G0367900 PROTEIN"/>
    <property type="match status" value="1"/>
</dbReference>
<dbReference type="Proteomes" id="UP000026960">
    <property type="component" value="Chromosome 11"/>
</dbReference>
<protein>
    <recommendedName>
        <fullName evidence="6">Late embryogenesis abundant protein LEA-2 subgroup domain-containing protein</fullName>
    </recommendedName>
</protein>
<feature type="transmembrane region" description="Helical" evidence="3">
    <location>
        <begin position="20"/>
        <end position="42"/>
    </location>
</feature>
<comment type="subcellular location">
    <subcellularLocation>
        <location evidence="1">Membrane</location>
    </subcellularLocation>
</comment>
<dbReference type="InterPro" id="IPR044839">
    <property type="entry name" value="NDR1-like"/>
</dbReference>
<dbReference type="GO" id="GO:0009506">
    <property type="term" value="C:plasmodesma"/>
    <property type="evidence" value="ECO:0007669"/>
    <property type="project" value="TreeGrafter"/>
</dbReference>
<sequence>MASCSDRCFSYNTQEKIRPLLIPSAIVLVAVIGIFLTISFAVTPRMKANVEDARLNTFDYLAVDGGGNNTASSSFSYNLSVALAIRNPNKAIGIKHTKALVAVVAFHDRHLHNSTVVVADEGYKQRPGKVKLIRLTIDGEISSDLLGTAAAEDFKKQNATGLFQVDLRLSGEITNHPLVIPRKHELGTSCPLSLQLAPPGPEVVVFHQVNCNPVKPDKIYF</sequence>
<dbReference type="eggNOG" id="ENOG502R1IQ">
    <property type="taxonomic scope" value="Eukaryota"/>
</dbReference>
<reference evidence="4" key="2">
    <citation type="submission" date="2015-03" db="UniProtKB">
        <authorList>
            <consortium name="EnsemblPlants"/>
        </authorList>
    </citation>
    <scope>IDENTIFICATION</scope>
</reference>
<reference evidence="4" key="1">
    <citation type="journal article" date="2009" name="Rice">
        <title>De Novo Next Generation Sequencing of Plant Genomes.</title>
        <authorList>
            <person name="Rounsley S."/>
            <person name="Marri P.R."/>
            <person name="Yu Y."/>
            <person name="He R."/>
            <person name="Sisneros N."/>
            <person name="Goicoechea J.L."/>
            <person name="Lee S.J."/>
            <person name="Angelova A."/>
            <person name="Kudrna D."/>
            <person name="Luo M."/>
            <person name="Affourtit J."/>
            <person name="Desany B."/>
            <person name="Knight J."/>
            <person name="Niazi F."/>
            <person name="Egholm M."/>
            <person name="Wing R.A."/>
        </authorList>
    </citation>
    <scope>NUCLEOTIDE SEQUENCE [LARGE SCALE GENOMIC DNA]</scope>
    <source>
        <strain evidence="4">cv. IRGC 105608</strain>
    </source>
</reference>
<evidence type="ECO:0000313" key="5">
    <source>
        <dbReference type="Proteomes" id="UP000026960"/>
    </source>
</evidence>
<evidence type="ECO:0008006" key="6">
    <source>
        <dbReference type="Google" id="ProtNLM"/>
    </source>
</evidence>
<evidence type="ECO:0000256" key="3">
    <source>
        <dbReference type="SAM" id="Phobius"/>
    </source>
</evidence>
<proteinExistence type="predicted"/>
<dbReference type="EnsemblPlants" id="OBART11G22060.1">
    <property type="protein sequence ID" value="OBART11G22060.1"/>
    <property type="gene ID" value="OBART11G22060"/>
</dbReference>
<keyword evidence="2 3" id="KW-0472">Membrane</keyword>
<evidence type="ECO:0000256" key="1">
    <source>
        <dbReference type="ARBA" id="ARBA00004370"/>
    </source>
</evidence>
<organism evidence="4">
    <name type="scientific">Oryza barthii</name>
    <dbReference type="NCBI Taxonomy" id="65489"/>
    <lineage>
        <taxon>Eukaryota</taxon>
        <taxon>Viridiplantae</taxon>
        <taxon>Streptophyta</taxon>
        <taxon>Embryophyta</taxon>
        <taxon>Tracheophyta</taxon>
        <taxon>Spermatophyta</taxon>
        <taxon>Magnoliopsida</taxon>
        <taxon>Liliopsida</taxon>
        <taxon>Poales</taxon>
        <taxon>Poaceae</taxon>
        <taxon>BOP clade</taxon>
        <taxon>Oryzoideae</taxon>
        <taxon>Oryzeae</taxon>
        <taxon>Oryzinae</taxon>
        <taxon>Oryza</taxon>
    </lineage>
</organism>
<dbReference type="PANTHER" id="PTHR31415:SF142">
    <property type="entry name" value="LATE EMBRYOGENESIS ABUNDANT PROTEIN LEA-2 SUBGROUP DOMAIN-CONTAINING PROTEIN"/>
    <property type="match status" value="1"/>
</dbReference>
<accession>A0A0D3HPP8</accession>
<evidence type="ECO:0000313" key="4">
    <source>
        <dbReference type="EnsemblPlants" id="OBART11G22060.1"/>
    </source>
</evidence>
<keyword evidence="3" id="KW-1133">Transmembrane helix</keyword>
<dbReference type="PaxDb" id="65489-OBART11G22060.1"/>
<dbReference type="AlphaFoldDB" id="A0A0D3HPP8"/>
<dbReference type="GO" id="GO:0098542">
    <property type="term" value="P:defense response to other organism"/>
    <property type="evidence" value="ECO:0007669"/>
    <property type="project" value="InterPro"/>
</dbReference>
<dbReference type="HOGENOM" id="CLU_108204_0_0_1"/>
<evidence type="ECO:0000256" key="2">
    <source>
        <dbReference type="ARBA" id="ARBA00023136"/>
    </source>
</evidence>
<dbReference type="Gramene" id="OBART11G22060.1">
    <property type="protein sequence ID" value="OBART11G22060.1"/>
    <property type="gene ID" value="OBART11G22060"/>
</dbReference>
<dbReference type="GO" id="GO:0005886">
    <property type="term" value="C:plasma membrane"/>
    <property type="evidence" value="ECO:0007669"/>
    <property type="project" value="TreeGrafter"/>
</dbReference>